<dbReference type="STRING" id="336831.WG68_18115"/>
<gene>
    <name evidence="2" type="ORF">WG68_18115</name>
</gene>
<dbReference type="EMBL" id="LAHO01000023">
    <property type="protein sequence ID" value="KKO43927.1"/>
    <property type="molecule type" value="Genomic_DNA"/>
</dbReference>
<keyword evidence="1" id="KW-1133">Transmembrane helix</keyword>
<dbReference type="AlphaFoldDB" id="A0A0M2UZE4"/>
<feature type="transmembrane region" description="Helical" evidence="1">
    <location>
        <begin position="190"/>
        <end position="209"/>
    </location>
</feature>
<evidence type="ECO:0000313" key="3">
    <source>
        <dbReference type="Proteomes" id="UP000034228"/>
    </source>
</evidence>
<accession>A0A0M2UZE4</accession>
<reference evidence="2 3" key="1">
    <citation type="submission" date="2015-03" db="EMBL/GenBank/DDBJ databases">
        <title>Draft genome sequences of two protease-producing strains of Arsukibacterium isolated from two cold and alkaline environments.</title>
        <authorList>
            <person name="Lylloff J.E."/>
            <person name="Skov L.B."/>
            <person name="Jepsen M."/>
            <person name="Hallin P.F."/>
            <person name="Sorensen S.J."/>
            <person name="Stougaard P."/>
            <person name="Glaring M.A."/>
        </authorList>
    </citation>
    <scope>NUCLEOTIDE SEQUENCE [LARGE SCALE GENOMIC DNA]</scope>
    <source>
        <strain evidence="2 3">GCM72</strain>
    </source>
</reference>
<evidence type="ECO:0000313" key="2">
    <source>
        <dbReference type="EMBL" id="KKO43927.1"/>
    </source>
</evidence>
<protein>
    <submittedName>
        <fullName evidence="2">Uncharacterized protein</fullName>
    </submittedName>
</protein>
<sequence length="228" mass="26312">MTTSRESILPDYSRFTLEELLETQKQLNVEEYPEQANELERLIANKQEPLSGKEAPTQEIIWLKKPVSTGLQNFWLYSSIAVIILLPLFFIGDYVPSYSTLHSYNGKYNGMQQTYSRNGVELYNLHVADRTFKVNGTWQKLLGLELGTRVRVMSSSGGQVWEIRSVEGGPVVSYSEFVRHSEKRQSDKKVQAYFFLFIAIFGFVLYSKLKRRNRKLLQLKVPGKKQGD</sequence>
<dbReference type="Proteomes" id="UP000034228">
    <property type="component" value="Unassembled WGS sequence"/>
</dbReference>
<keyword evidence="3" id="KW-1185">Reference proteome</keyword>
<feature type="transmembrane region" description="Helical" evidence="1">
    <location>
        <begin position="74"/>
        <end position="92"/>
    </location>
</feature>
<evidence type="ECO:0000256" key="1">
    <source>
        <dbReference type="SAM" id="Phobius"/>
    </source>
</evidence>
<keyword evidence="1" id="KW-0812">Transmembrane</keyword>
<name>A0A0M2UZE4_9GAMM</name>
<proteinExistence type="predicted"/>
<organism evidence="2 3">
    <name type="scientific">Arsukibacterium ikkense</name>
    <dbReference type="NCBI Taxonomy" id="336831"/>
    <lineage>
        <taxon>Bacteria</taxon>
        <taxon>Pseudomonadati</taxon>
        <taxon>Pseudomonadota</taxon>
        <taxon>Gammaproteobacteria</taxon>
        <taxon>Chromatiales</taxon>
        <taxon>Chromatiaceae</taxon>
        <taxon>Arsukibacterium</taxon>
    </lineage>
</organism>
<comment type="caution">
    <text evidence="2">The sequence shown here is derived from an EMBL/GenBank/DDBJ whole genome shotgun (WGS) entry which is preliminary data.</text>
</comment>
<keyword evidence="1" id="KW-0472">Membrane</keyword>